<sequence length="280" mass="29682">MKLADRSFIVTGGCGALGGGVARAILDKGGIVVVFDILAPEDGRKVVKGYSADKAFYFKVDISDVDGLSAACREALKVIPKGSLFGGVHCAAIAPSRKWSHKMVDSCKDFQKVLHINAYGTFVVDACIADAINSQYPDEGPFFERVAEERGCIVNIASAVANPVPARCLTYGPSKTAVLGITSGASDFLGPSGIRVCSVSPSAVASKMMGDRLPYMVGELDAAAIFPRRASEPEEAIDGIMFLLQNSMMNAFDLRVDGAWRTISNWGGPKDPRENAPALE</sequence>
<dbReference type="PANTHER" id="PTHR43658">
    <property type="entry name" value="SHORT-CHAIN DEHYDROGENASE/REDUCTASE"/>
    <property type="match status" value="1"/>
</dbReference>
<dbReference type="Proteomes" id="UP000279259">
    <property type="component" value="Unassembled WGS sequence"/>
</dbReference>
<dbReference type="InterPro" id="IPR002347">
    <property type="entry name" value="SDR_fam"/>
</dbReference>
<dbReference type="GO" id="GO:0005739">
    <property type="term" value="C:mitochondrion"/>
    <property type="evidence" value="ECO:0007669"/>
    <property type="project" value="TreeGrafter"/>
</dbReference>
<dbReference type="STRING" id="1890683.A0A427YKG0"/>
<evidence type="ECO:0000313" key="3">
    <source>
        <dbReference type="Proteomes" id="UP000279259"/>
    </source>
</evidence>
<keyword evidence="3" id="KW-1185">Reference proteome</keyword>
<dbReference type="Gene3D" id="3.40.50.720">
    <property type="entry name" value="NAD(P)-binding Rossmann-like Domain"/>
    <property type="match status" value="1"/>
</dbReference>
<gene>
    <name evidence="2" type="ORF">EHS25_009881</name>
</gene>
<dbReference type="PRINTS" id="PR00081">
    <property type="entry name" value="GDHRDH"/>
</dbReference>
<dbReference type="GO" id="GO:0008670">
    <property type="term" value="F:2,4-dienoyl-CoA reductase (NADPH) activity"/>
    <property type="evidence" value="ECO:0007669"/>
    <property type="project" value="TreeGrafter"/>
</dbReference>
<protein>
    <recommendedName>
        <fullName evidence="4">3-hydroxyacyl-CoA dehydrogenase</fullName>
    </recommendedName>
</protein>
<proteinExistence type="predicted"/>
<dbReference type="GO" id="GO:0006635">
    <property type="term" value="P:fatty acid beta-oxidation"/>
    <property type="evidence" value="ECO:0007669"/>
    <property type="project" value="TreeGrafter"/>
</dbReference>
<name>A0A427YKG0_9TREE</name>
<accession>A0A427YKG0</accession>
<comment type="caution">
    <text evidence="2">The sequence shown here is derived from an EMBL/GenBank/DDBJ whole genome shotgun (WGS) entry which is preliminary data.</text>
</comment>
<organism evidence="2 3">
    <name type="scientific">Saitozyma podzolica</name>
    <dbReference type="NCBI Taxonomy" id="1890683"/>
    <lineage>
        <taxon>Eukaryota</taxon>
        <taxon>Fungi</taxon>
        <taxon>Dikarya</taxon>
        <taxon>Basidiomycota</taxon>
        <taxon>Agaricomycotina</taxon>
        <taxon>Tremellomycetes</taxon>
        <taxon>Tremellales</taxon>
        <taxon>Trimorphomycetaceae</taxon>
        <taxon>Saitozyma</taxon>
    </lineage>
</organism>
<dbReference type="SUPFAM" id="SSF51735">
    <property type="entry name" value="NAD(P)-binding Rossmann-fold domains"/>
    <property type="match status" value="1"/>
</dbReference>
<dbReference type="InterPro" id="IPR036291">
    <property type="entry name" value="NAD(P)-bd_dom_sf"/>
</dbReference>
<keyword evidence="1" id="KW-0560">Oxidoreductase</keyword>
<evidence type="ECO:0000256" key="1">
    <source>
        <dbReference type="ARBA" id="ARBA00023002"/>
    </source>
</evidence>
<dbReference type="Pfam" id="PF13561">
    <property type="entry name" value="adh_short_C2"/>
    <property type="match status" value="1"/>
</dbReference>
<evidence type="ECO:0008006" key="4">
    <source>
        <dbReference type="Google" id="ProtNLM"/>
    </source>
</evidence>
<dbReference type="OrthoDB" id="1274115at2759"/>
<dbReference type="EMBL" id="RSCD01000008">
    <property type="protein sequence ID" value="RSH91582.1"/>
    <property type="molecule type" value="Genomic_DNA"/>
</dbReference>
<reference evidence="2 3" key="1">
    <citation type="submission" date="2018-11" db="EMBL/GenBank/DDBJ databases">
        <title>Genome sequence of Saitozyma podzolica DSM 27192.</title>
        <authorList>
            <person name="Aliyu H."/>
            <person name="Gorte O."/>
            <person name="Ochsenreither K."/>
        </authorList>
    </citation>
    <scope>NUCLEOTIDE SEQUENCE [LARGE SCALE GENOMIC DNA]</scope>
    <source>
        <strain evidence="2 3">DSM 27192</strain>
    </source>
</reference>
<dbReference type="AlphaFoldDB" id="A0A427YKG0"/>
<evidence type="ECO:0000313" key="2">
    <source>
        <dbReference type="EMBL" id="RSH91582.1"/>
    </source>
</evidence>
<dbReference type="PANTHER" id="PTHR43658:SF8">
    <property type="entry name" value="17-BETA-HYDROXYSTEROID DEHYDROGENASE 14-RELATED"/>
    <property type="match status" value="1"/>
</dbReference>